<accession>A2BKH4</accession>
<dbReference type="InterPro" id="IPR042214">
    <property type="entry name" value="TruD_catalytic"/>
</dbReference>
<dbReference type="HOGENOM" id="CLU_759932_0_0_2"/>
<evidence type="ECO:0000256" key="2">
    <source>
        <dbReference type="ARBA" id="ARBA00022694"/>
    </source>
</evidence>
<organism evidence="5 6">
    <name type="scientific">Hyperthermus butylicus (strain DSM 5456 / JCM 9403 / PLM1-5)</name>
    <dbReference type="NCBI Taxonomy" id="415426"/>
    <lineage>
        <taxon>Archaea</taxon>
        <taxon>Thermoproteota</taxon>
        <taxon>Thermoprotei</taxon>
        <taxon>Desulfurococcales</taxon>
        <taxon>Pyrodictiaceae</taxon>
        <taxon>Hyperthermus</taxon>
    </lineage>
</organism>
<dbReference type="InterPro" id="IPR011760">
    <property type="entry name" value="PsdUridine_synth_TruD_insert"/>
</dbReference>
<dbReference type="AlphaFoldDB" id="A2BKH4"/>
<dbReference type="InterPro" id="IPR020103">
    <property type="entry name" value="PsdUridine_synth_cat_dom_sf"/>
</dbReference>
<sequence>MLDSEPVACIAAPRERSFIVVEDHGLELGGTGRFCVYIVGKRSLSTHEALRLLARALGVKASLLKALGLKDTEATTVQAVCTPCPQEPPRYIVLDNLWARLAGRLEACPRPGRLRGNRFTIVLETGDTGGLLGALDVLRGRRLPAYYGYQRFGTRRPNTHTVGILLLRGEVDAALYEAVAAAYPDESSVITRCRLSMWRDGGCPRGMYEAWMAESAGDPLEAIRRIPRSIMEVFIGAVQAYIFNLYLSLRTRYGYDLGEKLRGERQEDSGRPLALVPGIGYRIGVDGEARKLLMEAIELAGLTPRGARRAAKLCATAKAILEASLHGSTRAESAGPQQQPHSRIILAREGHVCNYTVKGACKSP</sequence>
<evidence type="ECO:0000313" key="6">
    <source>
        <dbReference type="Proteomes" id="UP000002593"/>
    </source>
</evidence>
<dbReference type="InterPro" id="IPR020119">
    <property type="entry name" value="PsdUridine_synth_TruD_CS"/>
</dbReference>
<dbReference type="PROSITE" id="PS50984">
    <property type="entry name" value="TRUD"/>
    <property type="match status" value="1"/>
</dbReference>
<feature type="domain" description="TRUD" evidence="4">
    <location>
        <begin position="142"/>
        <end position="326"/>
    </location>
</feature>
<keyword evidence="2" id="KW-0819">tRNA processing</keyword>
<keyword evidence="6" id="KW-1185">Reference proteome</keyword>
<dbReference type="GO" id="GO:0009982">
    <property type="term" value="F:pseudouridine synthase activity"/>
    <property type="evidence" value="ECO:0007669"/>
    <property type="project" value="InterPro"/>
</dbReference>
<dbReference type="GO" id="GO:0001522">
    <property type="term" value="P:pseudouridine synthesis"/>
    <property type="evidence" value="ECO:0007669"/>
    <property type="project" value="InterPro"/>
</dbReference>
<dbReference type="EnsemblBacteria" id="ABM80485">
    <property type="protein sequence ID" value="ABM80485"/>
    <property type="gene ID" value="Hbut_0628"/>
</dbReference>
<protein>
    <submittedName>
        <fullName evidence="5">tRNA pseudouridine synthase D, TruD</fullName>
    </submittedName>
</protein>
<keyword evidence="3" id="KW-0413">Isomerase</keyword>
<evidence type="ECO:0000259" key="4">
    <source>
        <dbReference type="PROSITE" id="PS50984"/>
    </source>
</evidence>
<dbReference type="GO" id="GO:0003723">
    <property type="term" value="F:RNA binding"/>
    <property type="evidence" value="ECO:0007669"/>
    <property type="project" value="InterPro"/>
</dbReference>
<dbReference type="SUPFAM" id="SSF55120">
    <property type="entry name" value="Pseudouridine synthase"/>
    <property type="match status" value="1"/>
</dbReference>
<dbReference type="PROSITE" id="PS01268">
    <property type="entry name" value="UPF0024"/>
    <property type="match status" value="1"/>
</dbReference>
<dbReference type="Gene3D" id="3.30.2350.20">
    <property type="entry name" value="TruD, catalytic domain"/>
    <property type="match status" value="1"/>
</dbReference>
<reference evidence="5 6" key="1">
    <citation type="journal article" date="2007" name="Archaea">
        <title>The genome of Hyperthermus butylicus: a sulfur-reducing, peptide fermenting, neutrophilic Crenarchaeote growing up to 108 degrees C.</title>
        <authorList>
            <person name="Brugger K."/>
            <person name="Chen L."/>
            <person name="Stark M."/>
            <person name="Zibat A."/>
            <person name="Redder P."/>
            <person name="Ruepp A."/>
            <person name="Awayez M."/>
            <person name="She Q."/>
            <person name="Garrett R.A."/>
            <person name="Klenk H.P."/>
        </authorList>
    </citation>
    <scope>NUCLEOTIDE SEQUENCE [LARGE SCALE GENOMIC DNA]</scope>
    <source>
        <strain evidence="6">DSM 5456 / JCM 9403 / PLM1-5</strain>
    </source>
</reference>
<evidence type="ECO:0000256" key="1">
    <source>
        <dbReference type="ARBA" id="ARBA00007953"/>
    </source>
</evidence>
<dbReference type="KEGG" id="hbu:Hbut_0628"/>
<dbReference type="eggNOG" id="arCOG04252">
    <property type="taxonomic scope" value="Archaea"/>
</dbReference>
<dbReference type="STRING" id="415426.Hbut_0628"/>
<dbReference type="InterPro" id="IPR001656">
    <property type="entry name" value="PsdUridine_synth_TruD"/>
</dbReference>
<comment type="similarity">
    <text evidence="1">Belongs to the pseudouridine synthase TruD family.</text>
</comment>
<evidence type="ECO:0000256" key="3">
    <source>
        <dbReference type="ARBA" id="ARBA00023235"/>
    </source>
</evidence>
<proteinExistence type="inferred from homology"/>
<dbReference type="GO" id="GO:0008033">
    <property type="term" value="P:tRNA processing"/>
    <property type="evidence" value="ECO:0007669"/>
    <property type="project" value="UniProtKB-KW"/>
</dbReference>
<name>A2BKH4_HYPBU</name>
<dbReference type="Pfam" id="PF01142">
    <property type="entry name" value="TruD"/>
    <property type="match status" value="1"/>
</dbReference>
<dbReference type="Proteomes" id="UP000002593">
    <property type="component" value="Chromosome"/>
</dbReference>
<dbReference type="PANTHER" id="PTHR13326">
    <property type="entry name" value="TRNA PSEUDOURIDINE SYNTHASE D"/>
    <property type="match status" value="1"/>
</dbReference>
<gene>
    <name evidence="5" type="ordered locus">Hbut_0628</name>
</gene>
<dbReference type="EMBL" id="CP000493">
    <property type="protein sequence ID" value="ABM80485.1"/>
    <property type="molecule type" value="Genomic_DNA"/>
</dbReference>
<dbReference type="PANTHER" id="PTHR13326:SF21">
    <property type="entry name" value="PSEUDOURIDYLATE SYNTHASE PUS7L"/>
    <property type="match status" value="1"/>
</dbReference>
<evidence type="ECO:0000313" key="5">
    <source>
        <dbReference type="EMBL" id="ABM80485.1"/>
    </source>
</evidence>